<protein>
    <submittedName>
        <fullName evidence="2">Uncharacterized protein</fullName>
    </submittedName>
</protein>
<evidence type="ECO:0000313" key="3">
    <source>
        <dbReference type="Proteomes" id="UP000266861"/>
    </source>
</evidence>
<feature type="compositionally biased region" description="Acidic residues" evidence="1">
    <location>
        <begin position="128"/>
        <end position="140"/>
    </location>
</feature>
<dbReference type="Proteomes" id="UP000266861">
    <property type="component" value="Unassembled WGS sequence"/>
</dbReference>
<evidence type="ECO:0000313" key="2">
    <source>
        <dbReference type="EMBL" id="RHZ61840.1"/>
    </source>
</evidence>
<feature type="compositionally biased region" description="Low complexity" evidence="1">
    <location>
        <begin position="116"/>
        <end position="127"/>
    </location>
</feature>
<gene>
    <name evidence="2" type="ORF">Glove_345g21</name>
</gene>
<accession>A0A397HN09</accession>
<name>A0A397HN09_9GLOM</name>
<dbReference type="EMBL" id="PQFF01000315">
    <property type="protein sequence ID" value="RHZ61840.1"/>
    <property type="molecule type" value="Genomic_DNA"/>
</dbReference>
<comment type="caution">
    <text evidence="2">The sequence shown here is derived from an EMBL/GenBank/DDBJ whole genome shotgun (WGS) entry which is preliminary data.</text>
</comment>
<dbReference type="AlphaFoldDB" id="A0A397HN09"/>
<keyword evidence="3" id="KW-1185">Reference proteome</keyword>
<organism evidence="2 3">
    <name type="scientific">Diversispora epigaea</name>
    <dbReference type="NCBI Taxonomy" id="1348612"/>
    <lineage>
        <taxon>Eukaryota</taxon>
        <taxon>Fungi</taxon>
        <taxon>Fungi incertae sedis</taxon>
        <taxon>Mucoromycota</taxon>
        <taxon>Glomeromycotina</taxon>
        <taxon>Glomeromycetes</taxon>
        <taxon>Diversisporales</taxon>
        <taxon>Diversisporaceae</taxon>
        <taxon>Diversispora</taxon>
    </lineage>
</organism>
<proteinExistence type="predicted"/>
<sequence length="140" mass="16360">MGKSNSAGTIILYKCEIDKIKDTKEMMKLRINFQYLEKYFNKIQSLSSLKNSLKCEEQIIIIHDIKNWMVLYIKFEIKIIIIKKKEKENNQKMASPTPIILSSDFKQKKHNIYNNNLSPLPSSYNNNDGDDDDDYGTTNT</sequence>
<reference evidence="2 3" key="1">
    <citation type="submission" date="2018-08" db="EMBL/GenBank/DDBJ databases">
        <title>Genome and evolution of the arbuscular mycorrhizal fungus Diversispora epigaea (formerly Glomus versiforme) and its bacterial endosymbionts.</title>
        <authorList>
            <person name="Sun X."/>
            <person name="Fei Z."/>
            <person name="Harrison M."/>
        </authorList>
    </citation>
    <scope>NUCLEOTIDE SEQUENCE [LARGE SCALE GENOMIC DNA]</scope>
    <source>
        <strain evidence="2 3">IT104</strain>
    </source>
</reference>
<feature type="region of interest" description="Disordered" evidence="1">
    <location>
        <begin position="116"/>
        <end position="140"/>
    </location>
</feature>
<evidence type="ECO:0000256" key="1">
    <source>
        <dbReference type="SAM" id="MobiDB-lite"/>
    </source>
</evidence>